<dbReference type="InterPro" id="IPR036280">
    <property type="entry name" value="Multihaem_cyt_sf"/>
</dbReference>
<dbReference type="Gene3D" id="1.10.1130.10">
    <property type="entry name" value="Flavocytochrome C3, Chain A"/>
    <property type="match status" value="1"/>
</dbReference>
<dbReference type="PANTHER" id="PTHR35038">
    <property type="entry name" value="DISSIMILATORY SULFITE REDUCTASE SIRA"/>
    <property type="match status" value="1"/>
</dbReference>
<keyword evidence="1 2" id="KW-0732">Signal</keyword>
<dbReference type="OrthoDB" id="9814800at2"/>
<dbReference type="PANTHER" id="PTHR35038:SF8">
    <property type="entry name" value="C-TYPE POLYHEME CYTOCHROME OMCC"/>
    <property type="match status" value="1"/>
</dbReference>
<evidence type="ECO:0000256" key="1">
    <source>
        <dbReference type="ARBA" id="ARBA00022729"/>
    </source>
</evidence>
<evidence type="ECO:0000259" key="3">
    <source>
        <dbReference type="Pfam" id="PF13435"/>
    </source>
</evidence>
<dbReference type="STRING" id="1302690.BUE76_21700"/>
<dbReference type="Gene3D" id="3.90.10.10">
    <property type="entry name" value="Cytochrome C3"/>
    <property type="match status" value="1"/>
</dbReference>
<evidence type="ECO:0000313" key="4">
    <source>
        <dbReference type="EMBL" id="SHF17577.1"/>
    </source>
</evidence>
<proteinExistence type="predicted"/>
<organism evidence="4 5">
    <name type="scientific">Cnuella takakiae</name>
    <dbReference type="NCBI Taxonomy" id="1302690"/>
    <lineage>
        <taxon>Bacteria</taxon>
        <taxon>Pseudomonadati</taxon>
        <taxon>Bacteroidota</taxon>
        <taxon>Chitinophagia</taxon>
        <taxon>Chitinophagales</taxon>
        <taxon>Chitinophagaceae</taxon>
        <taxon>Cnuella</taxon>
    </lineage>
</organism>
<accession>A0A1M4ZIF1</accession>
<feature type="chain" id="PRO_5011979453" evidence="2">
    <location>
        <begin position="27"/>
        <end position="406"/>
    </location>
</feature>
<evidence type="ECO:0000256" key="2">
    <source>
        <dbReference type="SAM" id="SignalP"/>
    </source>
</evidence>
<feature type="domain" description="Cytochrome c-552/4" evidence="3">
    <location>
        <begin position="172"/>
        <end position="212"/>
    </location>
</feature>
<evidence type="ECO:0000313" key="5">
    <source>
        <dbReference type="Proteomes" id="UP000184368"/>
    </source>
</evidence>
<reference evidence="4 5" key="1">
    <citation type="submission" date="2016-11" db="EMBL/GenBank/DDBJ databases">
        <authorList>
            <person name="Jaros S."/>
            <person name="Januszkiewicz K."/>
            <person name="Wedrychowicz H."/>
        </authorList>
    </citation>
    <scope>NUCLEOTIDE SEQUENCE [LARGE SCALE GENOMIC DNA]</scope>
    <source>
        <strain evidence="4 5">DSM 26897</strain>
    </source>
</reference>
<keyword evidence="5" id="KW-1185">Reference proteome</keyword>
<dbReference type="InterPro" id="IPR051829">
    <property type="entry name" value="Multiheme_Cytochr_ET"/>
</dbReference>
<dbReference type="EMBL" id="FQUO01000005">
    <property type="protein sequence ID" value="SHF17577.1"/>
    <property type="molecule type" value="Genomic_DNA"/>
</dbReference>
<dbReference type="RefSeq" id="WP_083596451.1">
    <property type="nucleotide sequence ID" value="NZ_FQUO01000005.1"/>
</dbReference>
<dbReference type="Proteomes" id="UP000184368">
    <property type="component" value="Unassembled WGS sequence"/>
</dbReference>
<dbReference type="SUPFAM" id="SSF48695">
    <property type="entry name" value="Multiheme cytochromes"/>
    <property type="match status" value="1"/>
</dbReference>
<protein>
    <submittedName>
        <fullName evidence="4">Cytochrome c554 and c-prime</fullName>
    </submittedName>
</protein>
<dbReference type="InterPro" id="IPR023155">
    <property type="entry name" value="Cyt_c-552/4"/>
</dbReference>
<gene>
    <name evidence="4" type="ORF">SAMN05444008_105227</name>
</gene>
<dbReference type="Pfam" id="PF13435">
    <property type="entry name" value="Cytochrome_C554"/>
    <property type="match status" value="1"/>
</dbReference>
<sequence>MKPISLTNRRPLLLALLLLAIAWMLAQCVGSDTKADTAIAGYAGDAACASCHQDLFQSHRQTAHHLTSMPASDKNVLGSFLADSNTFQYPSGHQVRMEIRDGKPFQVAYLKGKEQEVRRMDIVIGSGAKGQSFLAWNRRSLYQLPITYFSAAHTWSNSPGFPPFPDFGRVITSRCMECHSGYAQVVTAPGVEPEKFDRSKILYGVGCERCHGPAAEHVAFHQQNPEAKTAQHIINTAHLSRQQSLDACALCHGGRLQKTTASFSFVAGGRLGDHFVVDSTPPDPQTIDVHGNQYGLMRASKCFIKSNTLTCNSCHNSHQNERGNTLLFSQRCMSCHQPQSAQFCTFTGMPKAQLKANCIDCHMPLQSSKAIAVFLPGKTTATAASIRSHWVSLPKQTVFRNAPNRF</sequence>
<dbReference type="AlphaFoldDB" id="A0A1M4ZIF1"/>
<feature type="signal peptide" evidence="2">
    <location>
        <begin position="1"/>
        <end position="26"/>
    </location>
</feature>
<name>A0A1M4ZIF1_9BACT</name>